<accession>A0ABV5FSJ2</accession>
<name>A0ABV5FSJ2_9FLAO</name>
<protein>
    <recommendedName>
        <fullName evidence="3">Capsid protein</fullName>
    </recommendedName>
</protein>
<dbReference type="Proteomes" id="UP001589589">
    <property type="component" value="Unassembled WGS sequence"/>
</dbReference>
<sequence>MANPKIPQEFWASYIVEKLRKTNPHIALCFDESKFIVGGSVVYIPQAGAKPNVVKNRGFGAATAVQRGDTAIAYVLDVFTTDPTALLTSETLEISYEKQDSLLADHTDTLAESIGDELTYNWIKGIKPAVGGGTTVEFLPVARHIGTAGTATAVNPVDGQTGTRKGFTFAEFDLMQATFNKDNVPKQDRYAMLESFMLKQFQNSLTTNEMAAFQATADLANGVVGKYAGFTILERSSVLALSSAGVFRLPGEALAATDNLASIFWQKNSVTKSLGDTKLFQDMENPLYYGDIHSGLVKMGGRCRREDWKGVGVVVQSA</sequence>
<dbReference type="RefSeq" id="WP_290259661.1">
    <property type="nucleotide sequence ID" value="NZ_JAUFQQ010000003.1"/>
</dbReference>
<proteinExistence type="predicted"/>
<evidence type="ECO:0000313" key="2">
    <source>
        <dbReference type="Proteomes" id="UP001589589"/>
    </source>
</evidence>
<evidence type="ECO:0000313" key="1">
    <source>
        <dbReference type="EMBL" id="MFB9066535.1"/>
    </source>
</evidence>
<gene>
    <name evidence="1" type="ORF">ACFFUQ_21160</name>
</gene>
<dbReference type="EMBL" id="JBHMEX010000072">
    <property type="protein sequence ID" value="MFB9066535.1"/>
    <property type="molecule type" value="Genomic_DNA"/>
</dbReference>
<keyword evidence="2" id="KW-1185">Reference proteome</keyword>
<comment type="caution">
    <text evidence="1">The sequence shown here is derived from an EMBL/GenBank/DDBJ whole genome shotgun (WGS) entry which is preliminary data.</text>
</comment>
<reference evidence="1 2" key="1">
    <citation type="submission" date="2024-09" db="EMBL/GenBank/DDBJ databases">
        <authorList>
            <person name="Sun Q."/>
            <person name="Mori K."/>
        </authorList>
    </citation>
    <scope>NUCLEOTIDE SEQUENCE [LARGE SCALE GENOMIC DNA]</scope>
    <source>
        <strain evidence="1 2">CECT 7908</strain>
    </source>
</reference>
<organism evidence="1 2">
    <name type="scientific">Flavobacterium branchiarum</name>
    <dbReference type="NCBI Taxonomy" id="1114870"/>
    <lineage>
        <taxon>Bacteria</taxon>
        <taxon>Pseudomonadati</taxon>
        <taxon>Bacteroidota</taxon>
        <taxon>Flavobacteriia</taxon>
        <taxon>Flavobacteriales</taxon>
        <taxon>Flavobacteriaceae</taxon>
        <taxon>Flavobacterium</taxon>
    </lineage>
</organism>
<evidence type="ECO:0008006" key="3">
    <source>
        <dbReference type="Google" id="ProtNLM"/>
    </source>
</evidence>